<dbReference type="GO" id="GO:0046983">
    <property type="term" value="F:protein dimerization activity"/>
    <property type="evidence" value="ECO:0007669"/>
    <property type="project" value="InterPro"/>
</dbReference>
<sequence length="236" mass="26660">MIVDSLQRELSADFCITEEISCGKKRDGRSMERKKKCPQVQDDGEFKSKNLIAERRRREKLSRRLLELRASVPNITNMTKETIITDAISYIEELQSNVKELSNELLEMGSSNCGGVDDDDDDDVKPGEMGDYNHHKNNNYDKEEEEDMKICEIEGEVLVAPIAENKLWIKIICKNRKGVFTKLMEAMKGLGAQLNDTSATASKGALLVTSTLELGRSGRAEARKTQEFLEQIIKNI</sequence>
<dbReference type="EMBL" id="NQVE01000142">
    <property type="protein sequence ID" value="RAL44841.1"/>
    <property type="molecule type" value="Genomic_DNA"/>
</dbReference>
<comment type="caution">
    <text evidence="7">The sequence shown here is derived from an EMBL/GenBank/DDBJ whole genome shotgun (WGS) entry which is preliminary data.</text>
</comment>
<evidence type="ECO:0000313" key="7">
    <source>
        <dbReference type="EMBL" id="RAL44841.1"/>
    </source>
</evidence>
<keyword evidence="5" id="KW-0175">Coiled coil</keyword>
<evidence type="ECO:0000313" key="8">
    <source>
        <dbReference type="Proteomes" id="UP000249390"/>
    </source>
</evidence>
<dbReference type="GO" id="GO:0003700">
    <property type="term" value="F:DNA-binding transcription factor activity"/>
    <property type="evidence" value="ECO:0007669"/>
    <property type="project" value="TreeGrafter"/>
</dbReference>
<dbReference type="InterPro" id="IPR036638">
    <property type="entry name" value="HLH_DNA-bd_sf"/>
</dbReference>
<dbReference type="GO" id="GO:0043565">
    <property type="term" value="F:sequence-specific DNA binding"/>
    <property type="evidence" value="ECO:0007669"/>
    <property type="project" value="TreeGrafter"/>
</dbReference>
<evidence type="ECO:0000256" key="4">
    <source>
        <dbReference type="ARBA" id="ARBA00023242"/>
    </source>
</evidence>
<evidence type="ECO:0000256" key="2">
    <source>
        <dbReference type="ARBA" id="ARBA00023015"/>
    </source>
</evidence>
<dbReference type="Pfam" id="PF22754">
    <property type="entry name" value="bHLH-TF_ACT-like_plant"/>
    <property type="match status" value="1"/>
</dbReference>
<protein>
    <recommendedName>
        <fullName evidence="6">BHLH domain-containing protein</fullName>
    </recommendedName>
</protein>
<dbReference type="SUPFAM" id="SSF47459">
    <property type="entry name" value="HLH, helix-loop-helix DNA-binding domain"/>
    <property type="match status" value="1"/>
</dbReference>
<proteinExistence type="predicted"/>
<dbReference type="Proteomes" id="UP000249390">
    <property type="component" value="Unassembled WGS sequence"/>
</dbReference>
<keyword evidence="8" id="KW-1185">Reference proteome</keyword>
<dbReference type="AlphaFoldDB" id="A0A328DL06"/>
<gene>
    <name evidence="7" type="ORF">DM860_003600</name>
</gene>
<feature type="domain" description="BHLH" evidence="6">
    <location>
        <begin position="45"/>
        <end position="94"/>
    </location>
</feature>
<reference evidence="7 8" key="1">
    <citation type="submission" date="2018-06" db="EMBL/GenBank/DDBJ databases">
        <title>The Genome of Cuscuta australis (Dodder) Provides Insight into the Evolution of Plant Parasitism.</title>
        <authorList>
            <person name="Liu H."/>
        </authorList>
    </citation>
    <scope>NUCLEOTIDE SEQUENCE [LARGE SCALE GENOMIC DNA]</scope>
    <source>
        <strain evidence="8">cv. Yunnan</strain>
        <tissue evidence="7">Vines</tissue>
    </source>
</reference>
<dbReference type="PANTHER" id="PTHR31945:SF20">
    <property type="entry name" value="TRANSCRIPTION FACTOR DYT1"/>
    <property type="match status" value="1"/>
</dbReference>
<dbReference type="PANTHER" id="PTHR31945">
    <property type="entry name" value="TRANSCRIPTION FACTOR SCREAM2-RELATED"/>
    <property type="match status" value="1"/>
</dbReference>
<dbReference type="InterPro" id="IPR011598">
    <property type="entry name" value="bHLH_dom"/>
</dbReference>
<feature type="coiled-coil region" evidence="5">
    <location>
        <begin position="84"/>
        <end position="111"/>
    </location>
</feature>
<evidence type="ECO:0000256" key="1">
    <source>
        <dbReference type="ARBA" id="ARBA00004123"/>
    </source>
</evidence>
<keyword evidence="3" id="KW-0804">Transcription</keyword>
<dbReference type="PROSITE" id="PS50888">
    <property type="entry name" value="BHLH"/>
    <property type="match status" value="1"/>
</dbReference>
<evidence type="ECO:0000256" key="5">
    <source>
        <dbReference type="SAM" id="Coils"/>
    </source>
</evidence>
<dbReference type="Pfam" id="PF00010">
    <property type="entry name" value="HLH"/>
    <property type="match status" value="1"/>
</dbReference>
<dbReference type="GO" id="GO:0005634">
    <property type="term" value="C:nucleus"/>
    <property type="evidence" value="ECO:0007669"/>
    <property type="project" value="UniProtKB-SubCell"/>
</dbReference>
<evidence type="ECO:0000259" key="6">
    <source>
        <dbReference type="PROSITE" id="PS50888"/>
    </source>
</evidence>
<accession>A0A328DL06</accession>
<dbReference type="InterPro" id="IPR054502">
    <property type="entry name" value="bHLH-TF_ACT-like_plant"/>
</dbReference>
<keyword evidence="4" id="KW-0539">Nucleus</keyword>
<dbReference type="InterPro" id="IPR051358">
    <property type="entry name" value="TF_AMS/ICE1/BHLH6-like"/>
</dbReference>
<name>A0A328DL06_9ASTE</name>
<organism evidence="7 8">
    <name type="scientific">Cuscuta australis</name>
    <dbReference type="NCBI Taxonomy" id="267555"/>
    <lineage>
        <taxon>Eukaryota</taxon>
        <taxon>Viridiplantae</taxon>
        <taxon>Streptophyta</taxon>
        <taxon>Embryophyta</taxon>
        <taxon>Tracheophyta</taxon>
        <taxon>Spermatophyta</taxon>
        <taxon>Magnoliopsida</taxon>
        <taxon>eudicotyledons</taxon>
        <taxon>Gunneridae</taxon>
        <taxon>Pentapetalae</taxon>
        <taxon>asterids</taxon>
        <taxon>lamiids</taxon>
        <taxon>Solanales</taxon>
        <taxon>Convolvulaceae</taxon>
        <taxon>Cuscuteae</taxon>
        <taxon>Cuscuta</taxon>
        <taxon>Cuscuta subgen. Grammica</taxon>
        <taxon>Cuscuta sect. Cleistogrammica</taxon>
    </lineage>
</organism>
<evidence type="ECO:0000256" key="3">
    <source>
        <dbReference type="ARBA" id="ARBA00023163"/>
    </source>
</evidence>
<dbReference type="SMART" id="SM00353">
    <property type="entry name" value="HLH"/>
    <property type="match status" value="1"/>
</dbReference>
<keyword evidence="2" id="KW-0805">Transcription regulation</keyword>
<dbReference type="Gene3D" id="4.10.280.10">
    <property type="entry name" value="Helix-loop-helix DNA-binding domain"/>
    <property type="match status" value="1"/>
</dbReference>
<comment type="subcellular location">
    <subcellularLocation>
        <location evidence="1">Nucleus</location>
    </subcellularLocation>
</comment>